<feature type="region of interest" description="Disordered" evidence="7">
    <location>
        <begin position="1"/>
        <end position="107"/>
    </location>
</feature>
<dbReference type="PROSITE" id="PS00141">
    <property type="entry name" value="ASP_PROTEASE"/>
    <property type="match status" value="1"/>
</dbReference>
<dbReference type="PANTHER" id="PTHR45835:SF99">
    <property type="entry name" value="CHROMO DOMAIN-CONTAINING PROTEIN-RELATED"/>
    <property type="match status" value="1"/>
</dbReference>
<dbReference type="InterPro" id="IPR012337">
    <property type="entry name" value="RNaseH-like_sf"/>
</dbReference>
<evidence type="ECO:0000259" key="8">
    <source>
        <dbReference type="PROSITE" id="PS50994"/>
    </source>
</evidence>
<proteinExistence type="predicted"/>
<dbReference type="PANTHER" id="PTHR45835">
    <property type="entry name" value="YALI0A06105P"/>
    <property type="match status" value="1"/>
</dbReference>
<organism evidence="9">
    <name type="scientific">Tanacetum cinerariifolium</name>
    <name type="common">Dalmatian daisy</name>
    <name type="synonym">Chrysanthemum cinerariifolium</name>
    <dbReference type="NCBI Taxonomy" id="118510"/>
    <lineage>
        <taxon>Eukaryota</taxon>
        <taxon>Viridiplantae</taxon>
        <taxon>Streptophyta</taxon>
        <taxon>Embryophyta</taxon>
        <taxon>Tracheophyta</taxon>
        <taxon>Spermatophyta</taxon>
        <taxon>Magnoliopsida</taxon>
        <taxon>eudicotyledons</taxon>
        <taxon>Gunneridae</taxon>
        <taxon>Pentapetalae</taxon>
        <taxon>asterids</taxon>
        <taxon>campanulids</taxon>
        <taxon>Asterales</taxon>
        <taxon>Asteraceae</taxon>
        <taxon>Asteroideae</taxon>
        <taxon>Anthemideae</taxon>
        <taxon>Anthemidinae</taxon>
        <taxon>Tanacetum</taxon>
    </lineage>
</organism>
<dbReference type="GO" id="GO:0004190">
    <property type="term" value="F:aspartic-type endopeptidase activity"/>
    <property type="evidence" value="ECO:0007669"/>
    <property type="project" value="InterPro"/>
</dbReference>
<dbReference type="InterPro" id="IPR001584">
    <property type="entry name" value="Integrase_cat-core"/>
</dbReference>
<comment type="caution">
    <text evidence="9">The sequence shown here is derived from an EMBL/GenBank/DDBJ whole genome shotgun (WGS) entry which is preliminary data.</text>
</comment>
<feature type="domain" description="Integrase catalytic" evidence="8">
    <location>
        <begin position="803"/>
        <end position="907"/>
    </location>
</feature>
<dbReference type="Gene3D" id="1.10.340.70">
    <property type="match status" value="1"/>
</dbReference>
<keyword evidence="5" id="KW-0378">Hydrolase</keyword>
<dbReference type="Pfam" id="PF08284">
    <property type="entry name" value="RVP_2"/>
    <property type="match status" value="1"/>
</dbReference>
<dbReference type="InterPro" id="IPR043502">
    <property type="entry name" value="DNA/RNA_pol_sf"/>
</dbReference>
<dbReference type="PROSITE" id="PS50994">
    <property type="entry name" value="INTEGRASE"/>
    <property type="match status" value="1"/>
</dbReference>
<reference evidence="9" key="1">
    <citation type="journal article" date="2019" name="Sci. Rep.">
        <title>Draft genome of Tanacetum cinerariifolium, the natural source of mosquito coil.</title>
        <authorList>
            <person name="Yamashiro T."/>
            <person name="Shiraishi A."/>
            <person name="Satake H."/>
            <person name="Nakayama K."/>
        </authorList>
    </citation>
    <scope>NUCLEOTIDE SEQUENCE</scope>
</reference>
<gene>
    <name evidence="9" type="ORF">Tci_018470</name>
</gene>
<keyword evidence="1" id="KW-0808">Transferase</keyword>
<dbReference type="SUPFAM" id="SSF56672">
    <property type="entry name" value="DNA/RNA polymerases"/>
    <property type="match status" value="1"/>
</dbReference>
<dbReference type="EMBL" id="BKCJ010002132">
    <property type="protein sequence ID" value="GEU46492.1"/>
    <property type="molecule type" value="Genomic_DNA"/>
</dbReference>
<accession>A0A6L2KCP4</accession>
<dbReference type="GO" id="GO:0004519">
    <property type="term" value="F:endonuclease activity"/>
    <property type="evidence" value="ECO:0007669"/>
    <property type="project" value="UniProtKB-KW"/>
</dbReference>
<evidence type="ECO:0000256" key="4">
    <source>
        <dbReference type="ARBA" id="ARBA00022759"/>
    </source>
</evidence>
<dbReference type="InterPro" id="IPR041373">
    <property type="entry name" value="RT_RNaseH"/>
</dbReference>
<keyword evidence="3" id="KW-0540">Nuclease</keyword>
<dbReference type="SUPFAM" id="SSF53098">
    <property type="entry name" value="Ribonuclease H-like"/>
    <property type="match status" value="1"/>
</dbReference>
<evidence type="ECO:0000256" key="1">
    <source>
        <dbReference type="ARBA" id="ARBA00022679"/>
    </source>
</evidence>
<dbReference type="GO" id="GO:0006508">
    <property type="term" value="P:proteolysis"/>
    <property type="evidence" value="ECO:0007669"/>
    <property type="project" value="InterPro"/>
</dbReference>
<protein>
    <submittedName>
        <fullName evidence="9">Putative reverse transcriptase domain-containing protein</fullName>
    </submittedName>
</protein>
<dbReference type="GO" id="GO:0015074">
    <property type="term" value="P:DNA integration"/>
    <property type="evidence" value="ECO:0007669"/>
    <property type="project" value="InterPro"/>
</dbReference>
<evidence type="ECO:0000256" key="7">
    <source>
        <dbReference type="SAM" id="MobiDB-lite"/>
    </source>
</evidence>
<evidence type="ECO:0000256" key="6">
    <source>
        <dbReference type="ARBA" id="ARBA00022918"/>
    </source>
</evidence>
<name>A0A6L2KCP4_TANCI</name>
<dbReference type="Gene3D" id="3.30.420.10">
    <property type="entry name" value="Ribonuclease H-like superfamily/Ribonuclease H"/>
    <property type="match status" value="2"/>
</dbReference>
<dbReference type="InterPro" id="IPR041588">
    <property type="entry name" value="Integrase_H2C2"/>
</dbReference>
<feature type="compositionally biased region" description="Acidic residues" evidence="7">
    <location>
        <begin position="37"/>
        <end position="49"/>
    </location>
</feature>
<evidence type="ECO:0000256" key="5">
    <source>
        <dbReference type="ARBA" id="ARBA00022801"/>
    </source>
</evidence>
<evidence type="ECO:0000256" key="2">
    <source>
        <dbReference type="ARBA" id="ARBA00022695"/>
    </source>
</evidence>
<dbReference type="GO" id="GO:0003676">
    <property type="term" value="F:nucleic acid binding"/>
    <property type="evidence" value="ECO:0007669"/>
    <property type="project" value="InterPro"/>
</dbReference>
<evidence type="ECO:0000313" key="9">
    <source>
        <dbReference type="EMBL" id="GEU46492.1"/>
    </source>
</evidence>
<dbReference type="Pfam" id="PF17917">
    <property type="entry name" value="RT_RNaseH"/>
    <property type="match status" value="1"/>
</dbReference>
<dbReference type="AlphaFoldDB" id="A0A6L2KCP4"/>
<keyword evidence="2" id="KW-0548">Nucleotidyltransferase</keyword>
<feature type="compositionally biased region" description="Acidic residues" evidence="7">
    <location>
        <begin position="59"/>
        <end position="81"/>
    </location>
</feature>
<keyword evidence="4" id="KW-0255">Endonuclease</keyword>
<dbReference type="Pfam" id="PF17921">
    <property type="entry name" value="Integrase_H2C2"/>
    <property type="match status" value="1"/>
</dbReference>
<dbReference type="InterPro" id="IPR001969">
    <property type="entry name" value="Aspartic_peptidase_AS"/>
</dbReference>
<evidence type="ECO:0000256" key="3">
    <source>
        <dbReference type="ARBA" id="ARBA00022722"/>
    </source>
</evidence>
<keyword evidence="6 9" id="KW-0695">RNA-directed DNA polymerase</keyword>
<dbReference type="GO" id="GO:0003964">
    <property type="term" value="F:RNA-directed DNA polymerase activity"/>
    <property type="evidence" value="ECO:0007669"/>
    <property type="project" value="UniProtKB-KW"/>
</dbReference>
<dbReference type="InterPro" id="IPR036397">
    <property type="entry name" value="RNaseH_sf"/>
</dbReference>
<sequence length="936" mass="106061">MPPGDDVLPAKEQPLLAAVLPTTDSPGYITKSNPKEDLEENDEDPEEDLANYPANRKDDDEEEEEEEDPSGDDADDEEEDEHPSLADSIPPPPIHLTTARISIPIPSPPLPASPTYPLGYKAMMIRLRVESPSTSHPQLPIVLLHTRASMAMMRAVAPFTYILAPASGTPLLLPILLPTSSPPLILPSTDYRADVPEEIGYGITNFWEDPDGILEEIPMTDVAERLDDARDDRLLMSAQLNMLRRDRRSYARTAKLMESEARLYREAWVQSMDSSDTSCAELKALIDQGIVDALAAGHADRSRNSEDSHDSRTGVGDKLLLLTVGHDVAYVMTWTNLKKKMTDKYYQRGEIKKLEVEMMFPEESDKIEMYVGGLLDMIHGSVMASKPKTMQDCNRVGHLARDFRSPTNANTTNNQRGIRAGQKVTCFEYEAQRYFKREFPKLKNNNYGNQGRNGNALAKVYAVGHAGTNPDSKFIMGTFLLNNRYASILFDTGADRSFVSTAFSSQIDITPTTLVHFYDVELANERISSMVTLSISPVPNERIVRLTERAIRQRLYKAQLLPLGSSGLVCHEEGWITSNVDRLSRTKQANGSEDFIVYYDALIKGLGAVLMQREKVIAYASHQLTIYKKNYMMHDLELGAVVFALKIWRHCLYGTRSQIETQKLKNFKKEDVGGMIRKDIPKERLKPHTDRTLCLNGRSWLPYYGDLRIVIMHESYKSSYSIHPSSDKMYQDMNKLYQWPNMKSDIAIYVSKCLTCTKVKAEHQRPSSLLVQPEIRQWKWDNITMNFVTKLPKSSQGYDTIWVIVDQLTKFAIFIPMRETDPMEKLVMMYLKEKALGTSLDMIIAYHPQTDGQSERTIQTLEDMLRACVIEFGKGWVNHLPLVEFSYNNSYHASIKAAPFKELYGGKCCSPVLLGRSRRSSTPWSRIVQETTEKII</sequence>